<evidence type="ECO:0000256" key="1">
    <source>
        <dbReference type="SAM" id="MobiDB-lite"/>
    </source>
</evidence>
<accession>A0AAV7GH15</accession>
<reference evidence="2 3" key="1">
    <citation type="journal article" date="2021" name="Hortic Res">
        <title>Chromosome-scale assembly of the Dendrobium chrysotoxum genome enhances the understanding of orchid evolution.</title>
        <authorList>
            <person name="Zhang Y."/>
            <person name="Zhang G.Q."/>
            <person name="Zhang D."/>
            <person name="Liu X.D."/>
            <person name="Xu X.Y."/>
            <person name="Sun W.H."/>
            <person name="Yu X."/>
            <person name="Zhu X."/>
            <person name="Wang Z.W."/>
            <person name="Zhao X."/>
            <person name="Zhong W.Y."/>
            <person name="Chen H."/>
            <person name="Yin W.L."/>
            <person name="Huang T."/>
            <person name="Niu S.C."/>
            <person name="Liu Z.J."/>
        </authorList>
    </citation>
    <scope>NUCLEOTIDE SEQUENCE [LARGE SCALE GENOMIC DNA]</scope>
    <source>
        <strain evidence="2">Lindl</strain>
    </source>
</reference>
<comment type="caution">
    <text evidence="2">The sequence shown here is derived from an EMBL/GenBank/DDBJ whole genome shotgun (WGS) entry which is preliminary data.</text>
</comment>
<dbReference type="EMBL" id="JAGFBR010000014">
    <property type="protein sequence ID" value="KAH0455530.1"/>
    <property type="molecule type" value="Genomic_DNA"/>
</dbReference>
<sequence length="69" mass="7172">MQASSLRASMGHLLEGGGEDGLIGRGGQGLGLGLGLGLGGGDALGQVGQEREGRMEERVRSERRRAVRR</sequence>
<evidence type="ECO:0000313" key="3">
    <source>
        <dbReference type="Proteomes" id="UP000775213"/>
    </source>
</evidence>
<dbReference type="AlphaFoldDB" id="A0AAV7GH15"/>
<proteinExistence type="predicted"/>
<organism evidence="2 3">
    <name type="scientific">Dendrobium chrysotoxum</name>
    <name type="common">Orchid</name>
    <dbReference type="NCBI Taxonomy" id="161865"/>
    <lineage>
        <taxon>Eukaryota</taxon>
        <taxon>Viridiplantae</taxon>
        <taxon>Streptophyta</taxon>
        <taxon>Embryophyta</taxon>
        <taxon>Tracheophyta</taxon>
        <taxon>Spermatophyta</taxon>
        <taxon>Magnoliopsida</taxon>
        <taxon>Liliopsida</taxon>
        <taxon>Asparagales</taxon>
        <taxon>Orchidaceae</taxon>
        <taxon>Epidendroideae</taxon>
        <taxon>Malaxideae</taxon>
        <taxon>Dendrobiinae</taxon>
        <taxon>Dendrobium</taxon>
    </lineage>
</organism>
<evidence type="ECO:0000313" key="2">
    <source>
        <dbReference type="EMBL" id="KAH0455530.1"/>
    </source>
</evidence>
<gene>
    <name evidence="2" type="ORF">IEQ34_015562</name>
</gene>
<protein>
    <submittedName>
        <fullName evidence="2">Uncharacterized protein</fullName>
    </submittedName>
</protein>
<feature type="compositionally biased region" description="Basic and acidic residues" evidence="1">
    <location>
        <begin position="49"/>
        <end position="60"/>
    </location>
</feature>
<feature type="region of interest" description="Disordered" evidence="1">
    <location>
        <begin position="45"/>
        <end position="69"/>
    </location>
</feature>
<dbReference type="Proteomes" id="UP000775213">
    <property type="component" value="Unassembled WGS sequence"/>
</dbReference>
<keyword evidence="3" id="KW-1185">Reference proteome</keyword>
<name>A0AAV7GH15_DENCH</name>